<proteinExistence type="predicted"/>
<dbReference type="InterPro" id="IPR011004">
    <property type="entry name" value="Trimer_LpxA-like_sf"/>
</dbReference>
<gene>
    <name evidence="1" type="ORF">SAMN02745120_0783</name>
</gene>
<dbReference type="AlphaFoldDB" id="A0A1T5A659"/>
<dbReference type="Proteomes" id="UP000243406">
    <property type="component" value="Unassembled WGS sequence"/>
</dbReference>
<sequence>MYAAFEGHSPVIDNKCFVADGCQVIGNVEMLEYSSIWFNSVARADVNKILIGRYSNVQDGSVLHCDDDYPLIIGDYVTVGHKAILHGCTIEDHVLVGMGATILNGAVIGRGSIIGAGAVVKENMVVPPFSMLAGVPAKILKQLPEDTTALHNHAVKYKTLWAKRYAILPEDDGESFED</sequence>
<dbReference type="RefSeq" id="WP_079588727.1">
    <property type="nucleotide sequence ID" value="NZ_CP154629.1"/>
</dbReference>
<keyword evidence="1" id="KW-0808">Transferase</keyword>
<dbReference type="GO" id="GO:0016740">
    <property type="term" value="F:transferase activity"/>
    <property type="evidence" value="ECO:0007669"/>
    <property type="project" value="UniProtKB-KW"/>
</dbReference>
<accession>A0A1T5A659</accession>
<keyword evidence="2" id="KW-1185">Reference proteome</keyword>
<name>A0A1T5A659_9FIRM</name>
<evidence type="ECO:0000313" key="2">
    <source>
        <dbReference type="Proteomes" id="UP000243406"/>
    </source>
</evidence>
<dbReference type="CDD" id="cd04645">
    <property type="entry name" value="LbH_gamma_CA_like"/>
    <property type="match status" value="1"/>
</dbReference>
<dbReference type="Gene3D" id="2.160.10.10">
    <property type="entry name" value="Hexapeptide repeat proteins"/>
    <property type="match status" value="1"/>
</dbReference>
<dbReference type="InterPro" id="IPR050484">
    <property type="entry name" value="Transf_Hexapept/Carb_Anhydrase"/>
</dbReference>
<protein>
    <submittedName>
        <fullName evidence="1">Carbonic anhydrase or acetyltransferase, isoleucine patch superfamily</fullName>
    </submittedName>
</protein>
<dbReference type="InterPro" id="IPR001451">
    <property type="entry name" value="Hexapep"/>
</dbReference>
<dbReference type="SUPFAM" id="SSF51161">
    <property type="entry name" value="Trimeric LpxA-like enzymes"/>
    <property type="match status" value="1"/>
</dbReference>
<organism evidence="1 2">
    <name type="scientific">Acetoanaerobium noterae</name>
    <dbReference type="NCBI Taxonomy" id="745369"/>
    <lineage>
        <taxon>Bacteria</taxon>
        <taxon>Bacillati</taxon>
        <taxon>Bacillota</taxon>
        <taxon>Clostridia</taxon>
        <taxon>Peptostreptococcales</taxon>
        <taxon>Filifactoraceae</taxon>
        <taxon>Acetoanaerobium</taxon>
    </lineage>
</organism>
<dbReference type="OrthoDB" id="9803036at2"/>
<reference evidence="2" key="1">
    <citation type="submission" date="2017-02" db="EMBL/GenBank/DDBJ databases">
        <authorList>
            <person name="Varghese N."/>
            <person name="Submissions S."/>
        </authorList>
    </citation>
    <scope>NUCLEOTIDE SEQUENCE [LARGE SCALE GENOMIC DNA]</scope>
    <source>
        <strain evidence="2">ATCC 35199</strain>
    </source>
</reference>
<dbReference type="PANTHER" id="PTHR13061">
    <property type="entry name" value="DYNACTIN SUBUNIT P25"/>
    <property type="match status" value="1"/>
</dbReference>
<dbReference type="InterPro" id="IPR047324">
    <property type="entry name" value="LbH_gamma_CA-like"/>
</dbReference>
<evidence type="ECO:0000313" key="1">
    <source>
        <dbReference type="EMBL" id="SKB30237.1"/>
    </source>
</evidence>
<dbReference type="PANTHER" id="PTHR13061:SF29">
    <property type="entry name" value="GAMMA CARBONIC ANHYDRASE-LIKE 1, MITOCHONDRIAL-RELATED"/>
    <property type="match status" value="1"/>
</dbReference>
<dbReference type="Pfam" id="PF00132">
    <property type="entry name" value="Hexapep"/>
    <property type="match status" value="1"/>
</dbReference>
<dbReference type="EMBL" id="FUYN01000001">
    <property type="protein sequence ID" value="SKB30237.1"/>
    <property type="molecule type" value="Genomic_DNA"/>
</dbReference>